<feature type="domain" description="S100/CaBP-9k-type calcium binding subdomain" evidence="1">
    <location>
        <begin position="6"/>
        <end position="49"/>
    </location>
</feature>
<name>A0A8C4RM05_ERPCA</name>
<dbReference type="SUPFAM" id="SSF47473">
    <property type="entry name" value="EF-hand"/>
    <property type="match status" value="1"/>
</dbReference>
<organism evidence="2 3">
    <name type="scientific">Erpetoichthys calabaricus</name>
    <name type="common">Rope fish</name>
    <name type="synonym">Calamoichthys calabaricus</name>
    <dbReference type="NCBI Taxonomy" id="27687"/>
    <lineage>
        <taxon>Eukaryota</taxon>
        <taxon>Metazoa</taxon>
        <taxon>Chordata</taxon>
        <taxon>Craniata</taxon>
        <taxon>Vertebrata</taxon>
        <taxon>Euteleostomi</taxon>
        <taxon>Actinopterygii</taxon>
        <taxon>Polypteriformes</taxon>
        <taxon>Polypteridae</taxon>
        <taxon>Erpetoichthys</taxon>
    </lineage>
</organism>
<reference evidence="2" key="2">
    <citation type="submission" date="2025-08" db="UniProtKB">
        <authorList>
            <consortium name="Ensembl"/>
        </authorList>
    </citation>
    <scope>IDENTIFICATION</scope>
</reference>
<dbReference type="Gene3D" id="1.10.238.10">
    <property type="entry name" value="EF-hand"/>
    <property type="match status" value="1"/>
</dbReference>
<reference evidence="2" key="3">
    <citation type="submission" date="2025-09" db="UniProtKB">
        <authorList>
            <consortium name="Ensembl"/>
        </authorList>
    </citation>
    <scope>IDENTIFICATION</scope>
</reference>
<evidence type="ECO:0000259" key="1">
    <source>
        <dbReference type="SMART" id="SM01394"/>
    </source>
</evidence>
<evidence type="ECO:0000313" key="2">
    <source>
        <dbReference type="Ensembl" id="ENSECRP00000004093.1"/>
    </source>
</evidence>
<dbReference type="InterPro" id="IPR013787">
    <property type="entry name" value="S100_Ca-bd_sub"/>
</dbReference>
<evidence type="ECO:0000313" key="3">
    <source>
        <dbReference type="Proteomes" id="UP000694620"/>
    </source>
</evidence>
<dbReference type="InterPro" id="IPR011992">
    <property type="entry name" value="EF-hand-dom_pair"/>
</dbReference>
<dbReference type="Proteomes" id="UP000694620">
    <property type="component" value="Chromosome 2"/>
</dbReference>
<dbReference type="AlphaFoldDB" id="A0A8C4RM05"/>
<accession>A0A8C4RM05</accession>
<dbReference type="Pfam" id="PF01023">
    <property type="entry name" value="S_100"/>
    <property type="match status" value="1"/>
</dbReference>
<reference evidence="2" key="1">
    <citation type="submission" date="2021-06" db="EMBL/GenBank/DDBJ databases">
        <authorList>
            <consortium name="Wellcome Sanger Institute Data Sharing"/>
        </authorList>
    </citation>
    <scope>NUCLEOTIDE SEQUENCE [LARGE SCALE GENOMIC DNA]</scope>
</reference>
<protein>
    <recommendedName>
        <fullName evidence="1">S100/CaBP-9k-type calcium binding subdomain domain-containing protein</fullName>
    </recommendedName>
</protein>
<dbReference type="SMART" id="SM01394">
    <property type="entry name" value="S_100"/>
    <property type="match status" value="1"/>
</dbReference>
<dbReference type="Ensembl" id="ENSECRT00000004157.1">
    <property type="protein sequence ID" value="ENSECRP00000004093.1"/>
    <property type="gene ID" value="ENSECRG00000002788.1"/>
</dbReference>
<sequence>MGQSDLQTAILSILNVFNKYAKLEGGKDKLSQSEVKKLIEVELSAGPLSPWTHVVNYHVLWRRVGLGGF</sequence>
<keyword evidence="3" id="KW-1185">Reference proteome</keyword>
<proteinExistence type="predicted"/>